<evidence type="ECO:0000256" key="3">
    <source>
        <dbReference type="ARBA" id="ARBA00022801"/>
    </source>
</evidence>
<dbReference type="AlphaFoldDB" id="A0A0G1C0C4"/>
<evidence type="ECO:0000256" key="5">
    <source>
        <dbReference type="ARBA" id="ARBA00022984"/>
    </source>
</evidence>
<evidence type="ECO:0000256" key="9">
    <source>
        <dbReference type="RuleBase" id="RU004016"/>
    </source>
</evidence>
<dbReference type="PRINTS" id="PR00725">
    <property type="entry name" value="DADACBPTASE1"/>
</dbReference>
<dbReference type="PANTHER" id="PTHR21581">
    <property type="entry name" value="D-ALANYL-D-ALANINE CARBOXYPEPTIDASE"/>
    <property type="match status" value="1"/>
</dbReference>
<dbReference type="PATRIC" id="fig|1618369.3.peg.620"/>
<feature type="binding site" evidence="8">
    <location>
        <position position="269"/>
    </location>
    <ligand>
        <name>substrate</name>
    </ligand>
</feature>
<proteinExistence type="inferred from homology"/>
<dbReference type="GO" id="GO:0009252">
    <property type="term" value="P:peptidoglycan biosynthetic process"/>
    <property type="evidence" value="ECO:0007669"/>
    <property type="project" value="UniProtKB-KW"/>
</dbReference>
<reference evidence="12 13" key="1">
    <citation type="journal article" date="2015" name="Nature">
        <title>rRNA introns, odd ribosomes, and small enigmatic genomes across a large radiation of phyla.</title>
        <authorList>
            <person name="Brown C.T."/>
            <person name="Hug L.A."/>
            <person name="Thomas B.C."/>
            <person name="Sharon I."/>
            <person name="Castelle C.J."/>
            <person name="Singh A."/>
            <person name="Wilkins M.J."/>
            <person name="Williams K.H."/>
            <person name="Banfield J.F."/>
        </authorList>
    </citation>
    <scope>NUCLEOTIDE SEQUENCE [LARGE SCALE GENOMIC DNA]</scope>
</reference>
<keyword evidence="10" id="KW-0472">Membrane</keyword>
<evidence type="ECO:0000313" key="12">
    <source>
        <dbReference type="EMBL" id="KKS78919.1"/>
    </source>
</evidence>
<dbReference type="PANTHER" id="PTHR21581:SF6">
    <property type="entry name" value="TRAFFICKING PROTEIN PARTICLE COMPLEX SUBUNIT 12"/>
    <property type="match status" value="1"/>
</dbReference>
<keyword evidence="2" id="KW-0732">Signal</keyword>
<dbReference type="GO" id="GO:0006508">
    <property type="term" value="P:proteolysis"/>
    <property type="evidence" value="ECO:0007669"/>
    <property type="project" value="InterPro"/>
</dbReference>
<dbReference type="Gene3D" id="3.40.710.10">
    <property type="entry name" value="DD-peptidase/beta-lactamase superfamily"/>
    <property type="match status" value="1"/>
</dbReference>
<feature type="active site" description="Acyl-ester intermediate" evidence="7">
    <location>
        <position position="109"/>
    </location>
</feature>
<evidence type="ECO:0000256" key="4">
    <source>
        <dbReference type="ARBA" id="ARBA00022960"/>
    </source>
</evidence>
<comment type="similarity">
    <text evidence="1 9">Belongs to the peptidase S11 family.</text>
</comment>
<dbReference type="STRING" id="1618369.UV54_C0047G0007"/>
<keyword evidence="10" id="KW-0812">Transmembrane</keyword>
<dbReference type="InterPro" id="IPR012338">
    <property type="entry name" value="Beta-lactam/transpept-like"/>
</dbReference>
<sequence length="327" mass="36139">MTSLINQIELKSFVDWILKNKRQKINFILAGMGLALIPARSYYYQLDLSQTKPLVKPVNYQLLPVSDYPVNTAKIPAPAVTARGVIVIDADSKAILYQKNPDLKLLPASITKIMTALVALENYDLTDEVTIDLINTEPINMKLKIGEKITVENLLYGLLVGSANDAALALAQNFPTGEAGFIAAMNLKADNLHLHNTQFTNPIGFDNFSQYTTVHDLSLLTAAAMQSDVFKRLVSTISITVADVDHTVSHELTNLNLLLGRIPGLSGVKTGFTQLAGECLVTFIQRQNHRIITVVLGSNDRFGDTRQLIDWVFANFNWQNLSPATHY</sequence>
<feature type="active site" evidence="7">
    <location>
        <position position="162"/>
    </location>
</feature>
<evidence type="ECO:0000256" key="10">
    <source>
        <dbReference type="SAM" id="Phobius"/>
    </source>
</evidence>
<dbReference type="Pfam" id="PF00768">
    <property type="entry name" value="Peptidase_S11"/>
    <property type="match status" value="1"/>
</dbReference>
<dbReference type="SUPFAM" id="SSF56601">
    <property type="entry name" value="beta-lactamase/transpeptidase-like"/>
    <property type="match status" value="1"/>
</dbReference>
<feature type="active site" description="Proton acceptor" evidence="7">
    <location>
        <position position="112"/>
    </location>
</feature>
<protein>
    <recommendedName>
        <fullName evidence="11">Peptidase S11 D-alanyl-D-alanine carboxypeptidase A N-terminal domain-containing protein</fullName>
    </recommendedName>
</protein>
<keyword evidence="3" id="KW-0378">Hydrolase</keyword>
<feature type="transmembrane region" description="Helical" evidence="10">
    <location>
        <begin position="25"/>
        <end position="44"/>
    </location>
</feature>
<evidence type="ECO:0000256" key="8">
    <source>
        <dbReference type="PIRSR" id="PIRSR618044-2"/>
    </source>
</evidence>
<evidence type="ECO:0000256" key="2">
    <source>
        <dbReference type="ARBA" id="ARBA00022729"/>
    </source>
</evidence>
<keyword evidence="5" id="KW-0573">Peptidoglycan synthesis</keyword>
<organism evidence="12 13">
    <name type="scientific">Candidatus Beckwithbacteria bacterium GW2011_GWA2_43_10</name>
    <dbReference type="NCBI Taxonomy" id="1618369"/>
    <lineage>
        <taxon>Bacteria</taxon>
        <taxon>Candidatus Beckwithiibacteriota</taxon>
    </lineage>
</organism>
<keyword evidence="6" id="KW-0961">Cell wall biogenesis/degradation</keyword>
<keyword evidence="4" id="KW-0133">Cell shape</keyword>
<keyword evidence="10" id="KW-1133">Transmembrane helix</keyword>
<name>A0A0G1C0C4_9BACT</name>
<dbReference type="Proteomes" id="UP000034213">
    <property type="component" value="Unassembled WGS sequence"/>
</dbReference>
<evidence type="ECO:0000256" key="7">
    <source>
        <dbReference type="PIRSR" id="PIRSR618044-1"/>
    </source>
</evidence>
<feature type="domain" description="Peptidase S11 D-alanyl-D-alanine carboxypeptidase A N-terminal" evidence="11">
    <location>
        <begin position="77"/>
        <end position="298"/>
    </location>
</feature>
<evidence type="ECO:0000256" key="6">
    <source>
        <dbReference type="ARBA" id="ARBA00023316"/>
    </source>
</evidence>
<dbReference type="GO" id="GO:0008360">
    <property type="term" value="P:regulation of cell shape"/>
    <property type="evidence" value="ECO:0007669"/>
    <property type="project" value="UniProtKB-KW"/>
</dbReference>
<comment type="caution">
    <text evidence="12">The sequence shown here is derived from an EMBL/GenBank/DDBJ whole genome shotgun (WGS) entry which is preliminary data.</text>
</comment>
<evidence type="ECO:0000256" key="1">
    <source>
        <dbReference type="ARBA" id="ARBA00007164"/>
    </source>
</evidence>
<evidence type="ECO:0000259" key="11">
    <source>
        <dbReference type="Pfam" id="PF00768"/>
    </source>
</evidence>
<gene>
    <name evidence="12" type="ORF">UV54_C0047G0007</name>
</gene>
<dbReference type="EMBL" id="LCEW01000047">
    <property type="protein sequence ID" value="KKS78919.1"/>
    <property type="molecule type" value="Genomic_DNA"/>
</dbReference>
<evidence type="ECO:0000313" key="13">
    <source>
        <dbReference type="Proteomes" id="UP000034213"/>
    </source>
</evidence>
<dbReference type="InterPro" id="IPR018044">
    <property type="entry name" value="Peptidase_S11"/>
</dbReference>
<dbReference type="InterPro" id="IPR001967">
    <property type="entry name" value="Peptidase_S11_N"/>
</dbReference>
<dbReference type="GO" id="GO:0009002">
    <property type="term" value="F:serine-type D-Ala-D-Ala carboxypeptidase activity"/>
    <property type="evidence" value="ECO:0007669"/>
    <property type="project" value="InterPro"/>
</dbReference>
<accession>A0A0G1C0C4</accession>
<dbReference type="GO" id="GO:0071555">
    <property type="term" value="P:cell wall organization"/>
    <property type="evidence" value="ECO:0007669"/>
    <property type="project" value="UniProtKB-KW"/>
</dbReference>